<dbReference type="AlphaFoldDB" id="A0AAW1FHV7"/>
<reference evidence="2 3" key="1">
    <citation type="journal article" date="2024" name="Genome Biol. Evol.">
        <title>Chromosome-level genome assembly of the viviparous eelpout Zoarces viviparus.</title>
        <authorList>
            <person name="Fuhrmann N."/>
            <person name="Brasseur M.V."/>
            <person name="Bakowski C.E."/>
            <person name="Podsiadlowski L."/>
            <person name="Prost S."/>
            <person name="Krehenwinkel H."/>
            <person name="Mayer C."/>
        </authorList>
    </citation>
    <scope>NUCLEOTIDE SEQUENCE [LARGE SCALE GENOMIC DNA]</scope>
    <source>
        <strain evidence="2">NO-MEL_2022_Ind0_liver</strain>
    </source>
</reference>
<proteinExistence type="predicted"/>
<feature type="compositionally biased region" description="Polar residues" evidence="1">
    <location>
        <begin position="36"/>
        <end position="54"/>
    </location>
</feature>
<gene>
    <name evidence="2" type="ORF">VZT92_009273</name>
</gene>
<evidence type="ECO:0000313" key="3">
    <source>
        <dbReference type="Proteomes" id="UP001488805"/>
    </source>
</evidence>
<accession>A0AAW1FHV7</accession>
<name>A0AAW1FHV7_ZOAVI</name>
<organism evidence="2 3">
    <name type="scientific">Zoarces viviparus</name>
    <name type="common">Viviparous eelpout</name>
    <name type="synonym">Blennius viviparus</name>
    <dbReference type="NCBI Taxonomy" id="48416"/>
    <lineage>
        <taxon>Eukaryota</taxon>
        <taxon>Metazoa</taxon>
        <taxon>Chordata</taxon>
        <taxon>Craniata</taxon>
        <taxon>Vertebrata</taxon>
        <taxon>Euteleostomi</taxon>
        <taxon>Actinopterygii</taxon>
        <taxon>Neopterygii</taxon>
        <taxon>Teleostei</taxon>
        <taxon>Neoteleostei</taxon>
        <taxon>Acanthomorphata</taxon>
        <taxon>Eupercaria</taxon>
        <taxon>Perciformes</taxon>
        <taxon>Cottioidei</taxon>
        <taxon>Zoarcales</taxon>
        <taxon>Zoarcidae</taxon>
        <taxon>Zoarcinae</taxon>
        <taxon>Zoarces</taxon>
    </lineage>
</organism>
<comment type="caution">
    <text evidence="2">The sequence shown here is derived from an EMBL/GenBank/DDBJ whole genome shotgun (WGS) entry which is preliminary data.</text>
</comment>
<dbReference type="Proteomes" id="UP001488805">
    <property type="component" value="Unassembled WGS sequence"/>
</dbReference>
<evidence type="ECO:0000256" key="1">
    <source>
        <dbReference type="SAM" id="MobiDB-lite"/>
    </source>
</evidence>
<evidence type="ECO:0000313" key="2">
    <source>
        <dbReference type="EMBL" id="KAK9534214.1"/>
    </source>
</evidence>
<keyword evidence="3" id="KW-1185">Reference proteome</keyword>
<dbReference type="EMBL" id="JBCEZU010000067">
    <property type="protein sequence ID" value="KAK9534214.1"/>
    <property type="molecule type" value="Genomic_DNA"/>
</dbReference>
<feature type="region of interest" description="Disordered" evidence="1">
    <location>
        <begin position="1"/>
        <end position="80"/>
    </location>
</feature>
<sequence>MLVLLFTGPPGGSRFTGNTSGTRSERAGTIPPPQTCEASSSVTERCTELTSSWHSGPAGSAPVLEADRPPTVAHTCQDKH</sequence>
<protein>
    <submittedName>
        <fullName evidence="2">Uncharacterized protein</fullName>
    </submittedName>
</protein>